<evidence type="ECO:0000313" key="1">
    <source>
        <dbReference type="EMBL" id="SJZ49732.1"/>
    </source>
</evidence>
<proteinExistence type="predicted"/>
<reference evidence="1 2" key="1">
    <citation type="submission" date="2017-02" db="EMBL/GenBank/DDBJ databases">
        <authorList>
            <person name="Peterson S.W."/>
        </authorList>
    </citation>
    <scope>NUCLEOTIDE SEQUENCE [LARGE SCALE GENOMIC DNA]</scope>
    <source>
        <strain evidence="1 2">ATCC 43854</strain>
    </source>
</reference>
<dbReference type="Proteomes" id="UP000190449">
    <property type="component" value="Unassembled WGS sequence"/>
</dbReference>
<dbReference type="EMBL" id="FUWU01000009">
    <property type="protein sequence ID" value="SJZ49732.1"/>
    <property type="molecule type" value="Genomic_DNA"/>
</dbReference>
<dbReference type="AlphaFoldDB" id="A0A1T4L4T8"/>
<name>A0A1T4L4T8_9BACT</name>
<gene>
    <name evidence="1" type="ORF">SAMN02745108_00771</name>
</gene>
<evidence type="ECO:0000313" key="2">
    <source>
        <dbReference type="Proteomes" id="UP000190449"/>
    </source>
</evidence>
<organism evidence="1 2">
    <name type="scientific">Fibrobacter intestinalis</name>
    <dbReference type="NCBI Taxonomy" id="28122"/>
    <lineage>
        <taxon>Bacteria</taxon>
        <taxon>Pseudomonadati</taxon>
        <taxon>Fibrobacterota</taxon>
        <taxon>Fibrobacteria</taxon>
        <taxon>Fibrobacterales</taxon>
        <taxon>Fibrobacteraceae</taxon>
        <taxon>Fibrobacter</taxon>
    </lineage>
</organism>
<feature type="non-terminal residue" evidence="1">
    <location>
        <position position="48"/>
    </location>
</feature>
<accession>A0A1T4L4T8</accession>
<protein>
    <submittedName>
        <fullName evidence="1">Uncharacterized protein</fullName>
    </submittedName>
</protein>
<sequence>MTGRTFVKAEQSELAARHCERSAEILFVEKGEFDILFVLSSPDARWLC</sequence>